<keyword evidence="3" id="KW-0807">Transducer</keyword>
<accession>A0ABW0P6W2</accession>
<dbReference type="SUPFAM" id="SSF58104">
    <property type="entry name" value="Methyl-accepting chemotaxis protein (MCP) signaling domain"/>
    <property type="match status" value="1"/>
</dbReference>
<evidence type="ECO:0000313" key="6">
    <source>
        <dbReference type="EMBL" id="MFC5508396.1"/>
    </source>
</evidence>
<dbReference type="SMART" id="SM00283">
    <property type="entry name" value="MA"/>
    <property type="match status" value="1"/>
</dbReference>
<evidence type="ECO:0000256" key="3">
    <source>
        <dbReference type="PROSITE-ProRule" id="PRU00284"/>
    </source>
</evidence>
<keyword evidence="7" id="KW-1185">Reference proteome</keyword>
<protein>
    <submittedName>
        <fullName evidence="6">Methyl-accepting chemotaxis protein</fullName>
    </submittedName>
</protein>
<evidence type="ECO:0000256" key="2">
    <source>
        <dbReference type="ARBA" id="ARBA00029447"/>
    </source>
</evidence>
<name>A0ABW0P6W2_9HYPH</name>
<evidence type="ECO:0000259" key="5">
    <source>
        <dbReference type="PROSITE" id="PS50113"/>
    </source>
</evidence>
<evidence type="ECO:0000259" key="4">
    <source>
        <dbReference type="PROSITE" id="PS50111"/>
    </source>
</evidence>
<feature type="domain" description="PAC" evidence="5">
    <location>
        <begin position="1"/>
        <end position="34"/>
    </location>
</feature>
<proteinExistence type="inferred from homology"/>
<dbReference type="InterPro" id="IPR000700">
    <property type="entry name" value="PAS-assoc_C"/>
</dbReference>
<dbReference type="Gene3D" id="1.10.287.950">
    <property type="entry name" value="Methyl-accepting chemotaxis protein"/>
    <property type="match status" value="1"/>
</dbReference>
<feature type="non-terminal residue" evidence="6">
    <location>
        <position position="1"/>
    </location>
</feature>
<dbReference type="PANTHER" id="PTHR43531">
    <property type="entry name" value="PROTEIN ICFG"/>
    <property type="match status" value="1"/>
</dbReference>
<feature type="non-terminal residue" evidence="6">
    <location>
        <position position="285"/>
    </location>
</feature>
<organism evidence="6 7">
    <name type="scientific">Bosea massiliensis</name>
    <dbReference type="NCBI Taxonomy" id="151419"/>
    <lineage>
        <taxon>Bacteria</taxon>
        <taxon>Pseudomonadati</taxon>
        <taxon>Pseudomonadota</taxon>
        <taxon>Alphaproteobacteria</taxon>
        <taxon>Hyphomicrobiales</taxon>
        <taxon>Boseaceae</taxon>
        <taxon>Bosea</taxon>
    </lineage>
</organism>
<dbReference type="Proteomes" id="UP001596060">
    <property type="component" value="Unassembled WGS sequence"/>
</dbReference>
<keyword evidence="1" id="KW-0145">Chemotaxis</keyword>
<gene>
    <name evidence="6" type="ORF">ACFPN9_24435</name>
</gene>
<dbReference type="PROSITE" id="PS50113">
    <property type="entry name" value="PAC"/>
    <property type="match status" value="1"/>
</dbReference>
<dbReference type="InterPro" id="IPR051310">
    <property type="entry name" value="MCP_chemotaxis"/>
</dbReference>
<evidence type="ECO:0000313" key="7">
    <source>
        <dbReference type="Proteomes" id="UP001596060"/>
    </source>
</evidence>
<dbReference type="PANTHER" id="PTHR43531:SF11">
    <property type="entry name" value="METHYL-ACCEPTING CHEMOTAXIS PROTEIN 3"/>
    <property type="match status" value="1"/>
</dbReference>
<sequence length="285" mass="29155">SYNPILDAMGAPVKVVKYATDITASKENEEQMEFAIAEVGTVVQAAKDRDLTKRIAVRNLNPKNVELCEGVNELVDTLAGLVGQVAVAAQGIDTAAKEISMGADDLSKRTEEQASSLEETAATTEELAASVKASATNARNAATLASEATTAAQSGGDIAGEAVRAMARIEDASQKIQAITRVIDDIAFQTNLLALNAAVEAARAGEAGKGFAVVASEVRTLAQRSGEAAKDISALISSSNAEVGEGVKLVRKAGDSLTAILEASRKVAATIADISAAGGEQANGI</sequence>
<dbReference type="EMBL" id="JBHSLU010000091">
    <property type="protein sequence ID" value="MFC5508396.1"/>
    <property type="molecule type" value="Genomic_DNA"/>
</dbReference>
<dbReference type="Pfam" id="PF00015">
    <property type="entry name" value="MCPsignal"/>
    <property type="match status" value="1"/>
</dbReference>
<comment type="caution">
    <text evidence="6">The sequence shown here is derived from an EMBL/GenBank/DDBJ whole genome shotgun (WGS) entry which is preliminary data.</text>
</comment>
<evidence type="ECO:0000256" key="1">
    <source>
        <dbReference type="ARBA" id="ARBA00022500"/>
    </source>
</evidence>
<dbReference type="RefSeq" id="WP_377817801.1">
    <property type="nucleotide sequence ID" value="NZ_JBHSLU010000091.1"/>
</dbReference>
<reference evidence="7" key="1">
    <citation type="journal article" date="2019" name="Int. J. Syst. Evol. Microbiol.">
        <title>The Global Catalogue of Microorganisms (GCM) 10K type strain sequencing project: providing services to taxonomists for standard genome sequencing and annotation.</title>
        <authorList>
            <consortium name="The Broad Institute Genomics Platform"/>
            <consortium name="The Broad Institute Genome Sequencing Center for Infectious Disease"/>
            <person name="Wu L."/>
            <person name="Ma J."/>
        </authorList>
    </citation>
    <scope>NUCLEOTIDE SEQUENCE [LARGE SCALE GENOMIC DNA]</scope>
    <source>
        <strain evidence="7">CCUG 43117</strain>
    </source>
</reference>
<dbReference type="PROSITE" id="PS50111">
    <property type="entry name" value="CHEMOTAXIS_TRANSDUC_2"/>
    <property type="match status" value="1"/>
</dbReference>
<feature type="domain" description="Methyl-accepting transducer" evidence="4">
    <location>
        <begin position="88"/>
        <end position="285"/>
    </location>
</feature>
<comment type="similarity">
    <text evidence="2">Belongs to the methyl-accepting chemotaxis (MCP) protein family.</text>
</comment>
<dbReference type="InterPro" id="IPR004089">
    <property type="entry name" value="MCPsignal_dom"/>
</dbReference>